<dbReference type="AlphaFoldDB" id="A0A561SR36"/>
<feature type="compositionally biased region" description="Low complexity" evidence="1">
    <location>
        <begin position="293"/>
        <end position="304"/>
    </location>
</feature>
<accession>A0A561SR36</accession>
<reference evidence="2 3" key="1">
    <citation type="submission" date="2019-06" db="EMBL/GenBank/DDBJ databases">
        <title>Sequencing the genomes of 1000 actinobacteria strains.</title>
        <authorList>
            <person name="Klenk H.-P."/>
        </authorList>
    </citation>
    <scope>NUCLEOTIDE SEQUENCE [LARGE SCALE GENOMIC DNA]</scope>
    <source>
        <strain evidence="2 3">DSM 45671</strain>
    </source>
</reference>
<comment type="caution">
    <text evidence="2">The sequence shown here is derived from an EMBL/GenBank/DDBJ whole genome shotgun (WGS) entry which is preliminary data.</text>
</comment>
<feature type="region of interest" description="Disordered" evidence="1">
    <location>
        <begin position="102"/>
        <end position="140"/>
    </location>
</feature>
<evidence type="ECO:0000313" key="3">
    <source>
        <dbReference type="Proteomes" id="UP000321261"/>
    </source>
</evidence>
<gene>
    <name evidence="2" type="ORF">FHX44_113248</name>
</gene>
<name>A0A561SR36_9PSEU</name>
<dbReference type="EMBL" id="VIWU01000001">
    <property type="protein sequence ID" value="TWF77340.1"/>
    <property type="molecule type" value="Genomic_DNA"/>
</dbReference>
<protein>
    <submittedName>
        <fullName evidence="2">Uncharacterized protein</fullName>
    </submittedName>
</protein>
<dbReference type="Proteomes" id="UP000321261">
    <property type="component" value="Unassembled WGS sequence"/>
</dbReference>
<feature type="region of interest" description="Disordered" evidence="1">
    <location>
        <begin position="50"/>
        <end position="84"/>
    </location>
</feature>
<keyword evidence="3" id="KW-1185">Reference proteome</keyword>
<sequence length="304" mass="32542">MTGQNRNFRRNGRLVVVALVVAVAGRRRGVPVMVGPPRPAHVHCRTAVNEKSQTLKARDGQPSGGSNPSASADEGVCPAQNPSRGESRARLLIMCSLIGRPPPPTAAPSGKSFSRSTPHRVDEEDGAWGSGQAATDTSARSTARCSPFHHEIFAVVSDESAPAATVEDVLWPGHWYGDLLFSRAGVRVRAPGHLIDPVTATTSTLYFTFRREPRRTNDLSHGWGSNSQWGTEFPRFYSDAEGLHLNWDGRIDIGTDGPVPAEAIPARMRSGRCSGAGNRCCTGASCARRRSHPTSTTGSRTTPG</sequence>
<evidence type="ECO:0000313" key="2">
    <source>
        <dbReference type="EMBL" id="TWF77340.1"/>
    </source>
</evidence>
<feature type="region of interest" description="Disordered" evidence="1">
    <location>
        <begin position="284"/>
        <end position="304"/>
    </location>
</feature>
<proteinExistence type="predicted"/>
<evidence type="ECO:0000256" key="1">
    <source>
        <dbReference type="SAM" id="MobiDB-lite"/>
    </source>
</evidence>
<organism evidence="2 3">
    <name type="scientific">Pseudonocardia hierapolitana</name>
    <dbReference type="NCBI Taxonomy" id="1128676"/>
    <lineage>
        <taxon>Bacteria</taxon>
        <taxon>Bacillati</taxon>
        <taxon>Actinomycetota</taxon>
        <taxon>Actinomycetes</taxon>
        <taxon>Pseudonocardiales</taxon>
        <taxon>Pseudonocardiaceae</taxon>
        <taxon>Pseudonocardia</taxon>
    </lineage>
</organism>